<evidence type="ECO:0000256" key="1">
    <source>
        <dbReference type="ARBA" id="ARBA00022821"/>
    </source>
</evidence>
<dbReference type="GO" id="GO:0016998">
    <property type="term" value="P:cell wall macromolecule catabolic process"/>
    <property type="evidence" value="ECO:0007669"/>
    <property type="project" value="InterPro"/>
</dbReference>
<sequence>MIPLLIFTIATIWTQQSNAAITADQLKAIMPRCKHPEYLKNINDALVEGAINTCHRQAAFLAQLAHESGQLVYMEEIASGAAYEGRQDLGNTQPGDGKRFKGRGPIQLTGRANYAAAGKALGLDLVGNPDLVKTPTVGFRTSVWFWTTKKLNALADQGTLESFRMITKKINGGTNGQADREEYWGKAKGVLGCGPAIATAPKCTANGATGVCISTSACKGRSVAGFCAGPKDIQCCV</sequence>
<dbReference type="CDD" id="cd00325">
    <property type="entry name" value="chitinase_GH19"/>
    <property type="match status" value="1"/>
</dbReference>
<keyword evidence="3" id="KW-0732">Signal</keyword>
<dbReference type="PANTHER" id="PTHR22595">
    <property type="entry name" value="CHITINASE-RELATED"/>
    <property type="match status" value="1"/>
</dbReference>
<evidence type="ECO:0000259" key="4">
    <source>
        <dbReference type="Pfam" id="PF00182"/>
    </source>
</evidence>
<dbReference type="EMBL" id="CAJNOJ010000004">
    <property type="protein sequence ID" value="CAF0739448.1"/>
    <property type="molecule type" value="Genomic_DNA"/>
</dbReference>
<dbReference type="Proteomes" id="UP000663852">
    <property type="component" value="Unassembled WGS sequence"/>
</dbReference>
<dbReference type="OrthoDB" id="5985073at2759"/>
<name>A0A813NGZ8_ADIRI</name>
<evidence type="ECO:0000256" key="2">
    <source>
        <dbReference type="ARBA" id="ARBA00023157"/>
    </source>
</evidence>
<evidence type="ECO:0000313" key="5">
    <source>
        <dbReference type="EMBL" id="CAF0739448.1"/>
    </source>
</evidence>
<dbReference type="Pfam" id="PF00182">
    <property type="entry name" value="Glyco_hydro_19"/>
    <property type="match status" value="1"/>
</dbReference>
<feature type="chain" id="PRO_5035682637" description="Glycoside hydrolase family 19 catalytic domain-containing protein" evidence="3">
    <location>
        <begin position="20"/>
        <end position="237"/>
    </location>
</feature>
<proteinExistence type="predicted"/>
<evidence type="ECO:0000313" key="8">
    <source>
        <dbReference type="Proteomes" id="UP000663852"/>
    </source>
</evidence>
<dbReference type="GO" id="GO:0004568">
    <property type="term" value="F:chitinase activity"/>
    <property type="evidence" value="ECO:0007669"/>
    <property type="project" value="InterPro"/>
</dbReference>
<evidence type="ECO:0000313" key="7">
    <source>
        <dbReference type="Proteomes" id="UP000663828"/>
    </source>
</evidence>
<dbReference type="GO" id="GO:0006032">
    <property type="term" value="P:chitin catabolic process"/>
    <property type="evidence" value="ECO:0007669"/>
    <property type="project" value="InterPro"/>
</dbReference>
<comment type="caution">
    <text evidence="5">The sequence shown here is derived from an EMBL/GenBank/DDBJ whole genome shotgun (WGS) entry which is preliminary data.</text>
</comment>
<evidence type="ECO:0000313" key="6">
    <source>
        <dbReference type="EMBL" id="CAF0889465.1"/>
    </source>
</evidence>
<dbReference type="InterPro" id="IPR000726">
    <property type="entry name" value="Glyco_hydro_19_cat"/>
</dbReference>
<protein>
    <recommendedName>
        <fullName evidence="4">Glycoside hydrolase family 19 catalytic domain-containing protein</fullName>
    </recommendedName>
</protein>
<accession>A0A813NGZ8</accession>
<keyword evidence="1" id="KW-0611">Plant defense</keyword>
<dbReference type="InterPro" id="IPR023346">
    <property type="entry name" value="Lysozyme-like_dom_sf"/>
</dbReference>
<evidence type="ECO:0000256" key="3">
    <source>
        <dbReference type="SAM" id="SignalP"/>
    </source>
</evidence>
<dbReference type="Gene3D" id="1.10.530.10">
    <property type="match status" value="1"/>
</dbReference>
<feature type="signal peptide" evidence="3">
    <location>
        <begin position="1"/>
        <end position="19"/>
    </location>
</feature>
<feature type="domain" description="Glycoside hydrolase family 19 catalytic" evidence="4">
    <location>
        <begin position="58"/>
        <end position="151"/>
    </location>
</feature>
<keyword evidence="7" id="KW-1185">Reference proteome</keyword>
<dbReference type="SUPFAM" id="SSF53955">
    <property type="entry name" value="Lysozyme-like"/>
    <property type="match status" value="1"/>
</dbReference>
<dbReference type="Proteomes" id="UP000663828">
    <property type="component" value="Unassembled WGS sequence"/>
</dbReference>
<reference evidence="5" key="1">
    <citation type="submission" date="2021-02" db="EMBL/GenBank/DDBJ databases">
        <authorList>
            <person name="Nowell W R."/>
        </authorList>
    </citation>
    <scope>NUCLEOTIDE SEQUENCE</scope>
</reference>
<keyword evidence="2" id="KW-1015">Disulfide bond</keyword>
<organism evidence="5 8">
    <name type="scientific">Adineta ricciae</name>
    <name type="common">Rotifer</name>
    <dbReference type="NCBI Taxonomy" id="249248"/>
    <lineage>
        <taxon>Eukaryota</taxon>
        <taxon>Metazoa</taxon>
        <taxon>Spiralia</taxon>
        <taxon>Gnathifera</taxon>
        <taxon>Rotifera</taxon>
        <taxon>Eurotatoria</taxon>
        <taxon>Bdelloidea</taxon>
        <taxon>Adinetida</taxon>
        <taxon>Adinetidae</taxon>
        <taxon>Adineta</taxon>
    </lineage>
</organism>
<dbReference type="AlphaFoldDB" id="A0A813NGZ8"/>
<dbReference type="GO" id="GO:0050832">
    <property type="term" value="P:defense response to fungus"/>
    <property type="evidence" value="ECO:0007669"/>
    <property type="project" value="TreeGrafter"/>
</dbReference>
<dbReference type="EMBL" id="CAJNOR010000355">
    <property type="protein sequence ID" value="CAF0889465.1"/>
    <property type="molecule type" value="Genomic_DNA"/>
</dbReference>
<dbReference type="PANTHER" id="PTHR22595:SF79">
    <property type="entry name" value="CHITINASE 12"/>
    <property type="match status" value="1"/>
</dbReference>
<gene>
    <name evidence="5" type="ORF">EDS130_LOCUS1632</name>
    <name evidence="6" type="ORF">XAT740_LOCUS7432</name>
</gene>